<dbReference type="GO" id="GO:0016787">
    <property type="term" value="F:hydrolase activity"/>
    <property type="evidence" value="ECO:0007669"/>
    <property type="project" value="UniProtKB-KW"/>
</dbReference>
<dbReference type="EMBL" id="PECK01000003">
    <property type="protein sequence ID" value="TDZ96392.1"/>
    <property type="molecule type" value="Genomic_DNA"/>
</dbReference>
<dbReference type="Pfam" id="PF07859">
    <property type="entry name" value="Abhydrolase_3"/>
    <property type="match status" value="1"/>
</dbReference>
<evidence type="ECO:0000259" key="2">
    <source>
        <dbReference type="Pfam" id="PF07859"/>
    </source>
</evidence>
<dbReference type="Proteomes" id="UP000295685">
    <property type="component" value="Unassembled WGS sequence"/>
</dbReference>
<feature type="domain" description="Alpha/beta hydrolase fold-3" evidence="2">
    <location>
        <begin position="73"/>
        <end position="272"/>
    </location>
</feature>
<dbReference type="SUPFAM" id="SSF53474">
    <property type="entry name" value="alpha/beta-Hydrolases"/>
    <property type="match status" value="1"/>
</dbReference>
<sequence>MSLSMTLVRQVFKLRPGALSSDSALRQSVASARPATALPPTLSRSHRYSRECIGGFEVVTLRPVTATDATPHLVYLHGGAYVNPLIGAHWSLIAAIMRRVDVTVTVPMYPLAPAHTIDDALEFLDEVTPAHQHLNTPALVLCGDSAGGGLALSYAPHQRDTGRRPAAALVLFSPWVDVTMTNPAIPELEERDPILYAAQARTCGLWWAGSRDTADPAVSPLYADVAGLPPTQTFIGDHDILLPDAQQLHHRILEAGGASRLTVAKGGFHVYVGVPWLPESRRALNHTADIIRSVQNGI</sequence>
<dbReference type="PANTHER" id="PTHR48081:SF8">
    <property type="entry name" value="ALPHA_BETA HYDROLASE FOLD-3 DOMAIN-CONTAINING PROTEIN-RELATED"/>
    <property type="match status" value="1"/>
</dbReference>
<evidence type="ECO:0000313" key="3">
    <source>
        <dbReference type="EMBL" id="TDZ96392.1"/>
    </source>
</evidence>
<comment type="caution">
    <text evidence="3">The sequence shown here is derived from an EMBL/GenBank/DDBJ whole genome shotgun (WGS) entry which is preliminary data.</text>
</comment>
<dbReference type="AlphaFoldDB" id="A0A4R8SHR2"/>
<dbReference type="EMBL" id="PECM01000008">
    <property type="protein sequence ID" value="TEA05487.1"/>
    <property type="molecule type" value="Genomic_DNA"/>
</dbReference>
<dbReference type="InterPro" id="IPR013094">
    <property type="entry name" value="AB_hydrolase_3"/>
</dbReference>
<evidence type="ECO:0000256" key="1">
    <source>
        <dbReference type="ARBA" id="ARBA00022801"/>
    </source>
</evidence>
<dbReference type="InterPro" id="IPR029058">
    <property type="entry name" value="AB_hydrolase_fold"/>
</dbReference>
<accession>A0A4R8SHR2</accession>
<dbReference type="PANTHER" id="PTHR48081">
    <property type="entry name" value="AB HYDROLASE SUPERFAMILY PROTEIN C4A8.06C"/>
    <property type="match status" value="1"/>
</dbReference>
<evidence type="ECO:0000313" key="6">
    <source>
        <dbReference type="Proteomes" id="UP000295685"/>
    </source>
</evidence>
<proteinExistence type="predicted"/>
<evidence type="ECO:0000313" key="5">
    <source>
        <dbReference type="Proteomes" id="UP000294844"/>
    </source>
</evidence>
<dbReference type="RefSeq" id="WP_191986212.1">
    <property type="nucleotide sequence ID" value="NZ_PECK01000003.1"/>
</dbReference>
<protein>
    <submittedName>
        <fullName evidence="3 4">Acetyl-hydrolase LipR</fullName>
        <ecNumber evidence="3 4">3.1.1.-</ecNumber>
    </submittedName>
</protein>
<name>A0A4R8SHR2_9MYCO</name>
<keyword evidence="5" id="KW-1185">Reference proteome</keyword>
<dbReference type="InterPro" id="IPR050300">
    <property type="entry name" value="GDXG_lipolytic_enzyme"/>
</dbReference>
<gene>
    <name evidence="3" type="primary">lipR_1</name>
    <name evidence="4" type="ORF">CCUG60883_02793</name>
    <name evidence="3" type="ORF">CCUG60885_02536</name>
</gene>
<dbReference type="EC" id="3.1.1.-" evidence="3 4"/>
<dbReference type="Gene3D" id="3.40.50.1820">
    <property type="entry name" value="alpha/beta hydrolase"/>
    <property type="match status" value="1"/>
</dbReference>
<dbReference type="Proteomes" id="UP000294844">
    <property type="component" value="Unassembled WGS sequence"/>
</dbReference>
<organism evidence="3 6">
    <name type="scientific">Mycobacteroides salmoniphilum</name>
    <dbReference type="NCBI Taxonomy" id="404941"/>
    <lineage>
        <taxon>Bacteria</taxon>
        <taxon>Bacillati</taxon>
        <taxon>Actinomycetota</taxon>
        <taxon>Actinomycetes</taxon>
        <taxon>Mycobacteriales</taxon>
        <taxon>Mycobacteriaceae</taxon>
        <taxon>Mycobacteroides</taxon>
    </lineage>
</organism>
<reference evidence="5 6" key="1">
    <citation type="journal article" date="2019" name="Sci. Rep.">
        <title>Extended insight into the Mycobacterium chelonae-abscessus complex through whole genome sequencing of Mycobacterium salmoniphilum outbreak and Mycobacterium salmoniphilum-like strains.</title>
        <authorList>
            <person name="Behra P.R.K."/>
            <person name="Das S."/>
            <person name="Pettersson B.M.F."/>
            <person name="Shirreff L."/>
            <person name="DuCote T."/>
            <person name="Jacobsson K.G."/>
            <person name="Ennis D.G."/>
            <person name="Kirsebom L.A."/>
        </authorList>
    </citation>
    <scope>NUCLEOTIDE SEQUENCE [LARGE SCALE GENOMIC DNA]</scope>
    <source>
        <strain evidence="4 5">CCUG 60883</strain>
        <strain evidence="3 6">CCUG 60885</strain>
    </source>
</reference>
<keyword evidence="1 3" id="KW-0378">Hydrolase</keyword>
<evidence type="ECO:0000313" key="4">
    <source>
        <dbReference type="EMBL" id="TEA05487.1"/>
    </source>
</evidence>